<dbReference type="SUPFAM" id="SSF56235">
    <property type="entry name" value="N-terminal nucleophile aminohydrolases (Ntn hydrolases)"/>
    <property type="match status" value="1"/>
</dbReference>
<organism evidence="6 7">
    <name type="scientific">Labilithrix luteola</name>
    <dbReference type="NCBI Taxonomy" id="1391654"/>
    <lineage>
        <taxon>Bacteria</taxon>
        <taxon>Pseudomonadati</taxon>
        <taxon>Myxococcota</taxon>
        <taxon>Polyangia</taxon>
        <taxon>Polyangiales</taxon>
        <taxon>Labilitrichaceae</taxon>
        <taxon>Labilithrix</taxon>
    </lineage>
</organism>
<evidence type="ECO:0000259" key="5">
    <source>
        <dbReference type="PROSITE" id="PS51278"/>
    </source>
</evidence>
<proteinExistence type="predicted"/>
<feature type="domain" description="Glutamine amidotransferase type-2" evidence="5">
    <location>
        <begin position="5"/>
        <end position="175"/>
    </location>
</feature>
<evidence type="ECO:0000256" key="1">
    <source>
        <dbReference type="ARBA" id="ARBA00005187"/>
    </source>
</evidence>
<comment type="catalytic activity">
    <reaction evidence="3">
        <text>L-aspartate + L-glutamine + ATP + H2O = L-asparagine + L-glutamate + AMP + diphosphate + H(+)</text>
        <dbReference type="Rhea" id="RHEA:12228"/>
        <dbReference type="ChEBI" id="CHEBI:15377"/>
        <dbReference type="ChEBI" id="CHEBI:15378"/>
        <dbReference type="ChEBI" id="CHEBI:29985"/>
        <dbReference type="ChEBI" id="CHEBI:29991"/>
        <dbReference type="ChEBI" id="CHEBI:30616"/>
        <dbReference type="ChEBI" id="CHEBI:33019"/>
        <dbReference type="ChEBI" id="CHEBI:58048"/>
        <dbReference type="ChEBI" id="CHEBI:58359"/>
        <dbReference type="ChEBI" id="CHEBI:456215"/>
        <dbReference type="EC" id="6.3.5.4"/>
    </reaction>
</comment>
<dbReference type="Proteomes" id="UP000064967">
    <property type="component" value="Chromosome"/>
</dbReference>
<dbReference type="PANTHER" id="PTHR43284">
    <property type="entry name" value="ASPARAGINE SYNTHETASE (GLUTAMINE-HYDROLYZING)"/>
    <property type="match status" value="1"/>
</dbReference>
<dbReference type="PANTHER" id="PTHR43284:SF1">
    <property type="entry name" value="ASPARAGINE SYNTHETASE"/>
    <property type="match status" value="1"/>
</dbReference>
<dbReference type="STRING" id="1391654.AKJ09_05092"/>
<evidence type="ECO:0000313" key="7">
    <source>
        <dbReference type="Proteomes" id="UP000064967"/>
    </source>
</evidence>
<feature type="region of interest" description="Disordered" evidence="4">
    <location>
        <begin position="192"/>
        <end position="258"/>
    </location>
</feature>
<dbReference type="EMBL" id="CP012333">
    <property type="protein sequence ID" value="AKU98428.1"/>
    <property type="molecule type" value="Genomic_DNA"/>
</dbReference>
<dbReference type="GO" id="GO:0004066">
    <property type="term" value="F:asparagine synthase (glutamine-hydrolyzing) activity"/>
    <property type="evidence" value="ECO:0007669"/>
    <property type="project" value="UniProtKB-EC"/>
</dbReference>
<dbReference type="InterPro" id="IPR029055">
    <property type="entry name" value="Ntn_hydrolases_N"/>
</dbReference>
<evidence type="ECO:0000256" key="2">
    <source>
        <dbReference type="ARBA" id="ARBA00012737"/>
    </source>
</evidence>
<dbReference type="GO" id="GO:0005829">
    <property type="term" value="C:cytosol"/>
    <property type="evidence" value="ECO:0007669"/>
    <property type="project" value="TreeGrafter"/>
</dbReference>
<name>A0A0K1PY20_9BACT</name>
<dbReference type="Gene3D" id="3.60.20.10">
    <property type="entry name" value="Glutamine Phosphoribosylpyrophosphate, subunit 1, domain 1"/>
    <property type="match status" value="1"/>
</dbReference>
<evidence type="ECO:0000313" key="6">
    <source>
        <dbReference type="EMBL" id="AKU98428.1"/>
    </source>
</evidence>
<dbReference type="InterPro" id="IPR017932">
    <property type="entry name" value="GATase_2_dom"/>
</dbReference>
<sequence length="258" mass="27997">MSAICGMTGNHARRPDAERALGAMLELLTARAPDDASTWRDPDGAALLGFRWLKTQPDEQSPGIQHSEGRLAMTCDGHVFDGKGQGVSELLARFARSGADAWRGLDAQFALAIWDRTRAKLSLARDPLGARFLYYFSSPDGVIFSSELKSLLQHPAVPRRFDEVGVAHYLTFLNVPGPERCSTRFAESRQVRSWRSPPAASSTSAASGTFSMRPSTSGTTRTTTSRKHARSTKRPSVVAASPGRSARCSRGATTRAQM</sequence>
<comment type="pathway">
    <text evidence="1">Amino-acid biosynthesis; L-asparagine biosynthesis; L-asparagine from L-aspartate (L-Gln route): step 1/1.</text>
</comment>
<dbReference type="InterPro" id="IPR051786">
    <property type="entry name" value="ASN_synthetase/amidase"/>
</dbReference>
<dbReference type="Pfam" id="PF13537">
    <property type="entry name" value="GATase_7"/>
    <property type="match status" value="1"/>
</dbReference>
<reference evidence="6 7" key="1">
    <citation type="submission" date="2015-08" db="EMBL/GenBank/DDBJ databases">
        <authorList>
            <person name="Babu N.S."/>
            <person name="Beckwith C.J."/>
            <person name="Beseler K.G."/>
            <person name="Brison A."/>
            <person name="Carone J.V."/>
            <person name="Caskin T.P."/>
            <person name="Diamond M."/>
            <person name="Durham M.E."/>
            <person name="Foxe J.M."/>
            <person name="Go M."/>
            <person name="Henderson B.A."/>
            <person name="Jones I.B."/>
            <person name="McGettigan J.A."/>
            <person name="Micheletti S.J."/>
            <person name="Nasrallah M.E."/>
            <person name="Ortiz D."/>
            <person name="Piller C.R."/>
            <person name="Privatt S.R."/>
            <person name="Schneider S.L."/>
            <person name="Sharp S."/>
            <person name="Smith T.C."/>
            <person name="Stanton J.D."/>
            <person name="Ullery H.E."/>
            <person name="Wilson R.J."/>
            <person name="Serrano M.G."/>
            <person name="Buck G."/>
            <person name="Lee V."/>
            <person name="Wang Y."/>
            <person name="Carvalho R."/>
            <person name="Voegtly L."/>
            <person name="Shi R."/>
            <person name="Duckworth R."/>
            <person name="Johnson A."/>
            <person name="Loviza R."/>
            <person name="Walstead R."/>
            <person name="Shah Z."/>
            <person name="Kiflezghi M."/>
            <person name="Wade K."/>
            <person name="Ball S.L."/>
            <person name="Bradley K.W."/>
            <person name="Asai D.J."/>
            <person name="Bowman C.A."/>
            <person name="Russell D.A."/>
            <person name="Pope W.H."/>
            <person name="Jacobs-Sera D."/>
            <person name="Hendrix R.W."/>
            <person name="Hatfull G.F."/>
        </authorList>
    </citation>
    <scope>NUCLEOTIDE SEQUENCE [LARGE SCALE GENOMIC DNA]</scope>
    <source>
        <strain evidence="6 7">DSM 27648</strain>
    </source>
</reference>
<protein>
    <recommendedName>
        <fullName evidence="2">asparagine synthase (glutamine-hydrolyzing)</fullName>
        <ecNumber evidence="2">6.3.5.4</ecNumber>
    </recommendedName>
</protein>
<keyword evidence="7" id="KW-1185">Reference proteome</keyword>
<dbReference type="EC" id="6.3.5.4" evidence="2"/>
<dbReference type="PROSITE" id="PS51278">
    <property type="entry name" value="GATASE_TYPE_2"/>
    <property type="match status" value="1"/>
</dbReference>
<dbReference type="KEGG" id="llu:AKJ09_05092"/>
<feature type="compositionally biased region" description="Low complexity" evidence="4">
    <location>
        <begin position="196"/>
        <end position="223"/>
    </location>
</feature>
<dbReference type="OrthoDB" id="9763290at2"/>
<evidence type="ECO:0000256" key="4">
    <source>
        <dbReference type="SAM" id="MobiDB-lite"/>
    </source>
</evidence>
<gene>
    <name evidence="6" type="ORF">AKJ09_05092</name>
</gene>
<evidence type="ECO:0000256" key="3">
    <source>
        <dbReference type="ARBA" id="ARBA00048741"/>
    </source>
</evidence>
<dbReference type="AlphaFoldDB" id="A0A0K1PY20"/>
<feature type="compositionally biased region" description="Basic residues" evidence="4">
    <location>
        <begin position="224"/>
        <end position="233"/>
    </location>
</feature>
<accession>A0A0K1PY20</accession>